<organism evidence="4 5">
    <name type="scientific">Pseudomonas fluorescens</name>
    <dbReference type="NCBI Taxonomy" id="294"/>
    <lineage>
        <taxon>Bacteria</taxon>
        <taxon>Pseudomonadati</taxon>
        <taxon>Pseudomonadota</taxon>
        <taxon>Gammaproteobacteria</taxon>
        <taxon>Pseudomonadales</taxon>
        <taxon>Pseudomonadaceae</taxon>
        <taxon>Pseudomonas</taxon>
    </lineage>
</organism>
<keyword evidence="1" id="KW-0677">Repeat</keyword>
<name>A0A5E7VAG2_PSEFL</name>
<dbReference type="Gene3D" id="3.10.580.10">
    <property type="entry name" value="CBS-domain"/>
    <property type="match status" value="1"/>
</dbReference>
<protein>
    <submittedName>
        <fullName evidence="4">Hypoxic response protein 1</fullName>
    </submittedName>
</protein>
<evidence type="ECO:0000313" key="5">
    <source>
        <dbReference type="Proteomes" id="UP000327191"/>
    </source>
</evidence>
<keyword evidence="2" id="KW-0129">CBS domain</keyword>
<dbReference type="SMART" id="SM00116">
    <property type="entry name" value="CBS"/>
    <property type="match status" value="2"/>
</dbReference>
<dbReference type="PROSITE" id="PS51371">
    <property type="entry name" value="CBS"/>
    <property type="match status" value="2"/>
</dbReference>
<feature type="domain" description="CBS" evidence="3">
    <location>
        <begin position="71"/>
        <end position="127"/>
    </location>
</feature>
<dbReference type="PANTHER" id="PTHR48108">
    <property type="entry name" value="CBS DOMAIN-CONTAINING PROTEIN CBSX2, CHLOROPLASTIC"/>
    <property type="match status" value="1"/>
</dbReference>
<dbReference type="EMBL" id="CABVJE010000025">
    <property type="protein sequence ID" value="VVQ21032.1"/>
    <property type="molecule type" value="Genomic_DNA"/>
</dbReference>
<sequence>MKISEIMSREVRTVTPSTTLREAAEIMRQADIGALVINDNDRMSGVITDRDIVIRGVADGLDLSTHINALMSDDVCFCYDDEEVDHVAKNMAQIEKRRLPVVNRDKRLVGIISLANIATCNTDKLSANLLRSVAQAH</sequence>
<dbReference type="RefSeq" id="WP_150673985.1">
    <property type="nucleotide sequence ID" value="NZ_CABVJE010000025.1"/>
</dbReference>
<dbReference type="InterPro" id="IPR051462">
    <property type="entry name" value="CBS_domain-containing"/>
</dbReference>
<dbReference type="Proteomes" id="UP000327191">
    <property type="component" value="Unassembled WGS sequence"/>
</dbReference>
<accession>A0A5E7VAG2</accession>
<evidence type="ECO:0000259" key="3">
    <source>
        <dbReference type="PROSITE" id="PS51371"/>
    </source>
</evidence>
<dbReference type="PANTHER" id="PTHR48108:SF34">
    <property type="entry name" value="CBS DOMAIN-CONTAINING PROTEIN YHCV"/>
    <property type="match status" value="1"/>
</dbReference>
<dbReference type="AlphaFoldDB" id="A0A5E7VAG2"/>
<dbReference type="CDD" id="cd04622">
    <property type="entry name" value="CBS_pair_HRP1_like"/>
    <property type="match status" value="1"/>
</dbReference>
<gene>
    <name evidence="4" type="primary">hrp1</name>
    <name evidence="4" type="ORF">PS938_04997</name>
</gene>
<dbReference type="SUPFAM" id="SSF54631">
    <property type="entry name" value="CBS-domain pair"/>
    <property type="match status" value="1"/>
</dbReference>
<dbReference type="InterPro" id="IPR000644">
    <property type="entry name" value="CBS_dom"/>
</dbReference>
<reference evidence="4 5" key="1">
    <citation type="submission" date="2019-09" db="EMBL/GenBank/DDBJ databases">
        <authorList>
            <person name="Chandra G."/>
            <person name="Truman W A."/>
        </authorList>
    </citation>
    <scope>NUCLEOTIDE SEQUENCE [LARGE SCALE GENOMIC DNA]</scope>
    <source>
        <strain evidence="4">PS938</strain>
    </source>
</reference>
<dbReference type="OrthoDB" id="9794094at2"/>
<feature type="domain" description="CBS" evidence="3">
    <location>
        <begin position="7"/>
        <end position="63"/>
    </location>
</feature>
<dbReference type="Pfam" id="PF00571">
    <property type="entry name" value="CBS"/>
    <property type="match status" value="2"/>
</dbReference>
<dbReference type="InterPro" id="IPR046342">
    <property type="entry name" value="CBS_dom_sf"/>
</dbReference>
<evidence type="ECO:0000256" key="1">
    <source>
        <dbReference type="ARBA" id="ARBA00022737"/>
    </source>
</evidence>
<evidence type="ECO:0000256" key="2">
    <source>
        <dbReference type="PROSITE-ProRule" id="PRU00703"/>
    </source>
</evidence>
<proteinExistence type="predicted"/>
<evidence type="ECO:0000313" key="4">
    <source>
        <dbReference type="EMBL" id="VVQ21032.1"/>
    </source>
</evidence>